<evidence type="ECO:0000256" key="1">
    <source>
        <dbReference type="SAM" id="Phobius"/>
    </source>
</evidence>
<keyword evidence="2" id="KW-0406">Ion transport</keyword>
<proteinExistence type="predicted"/>
<comment type="caution">
    <text evidence="2">The sequence shown here is derived from an EMBL/GenBank/DDBJ whole genome shotgun (WGS) entry which is preliminary data.</text>
</comment>
<evidence type="ECO:0000313" key="2">
    <source>
        <dbReference type="EMBL" id="PAK85568.1"/>
    </source>
</evidence>
<keyword evidence="1" id="KW-0472">Membrane</keyword>
<evidence type="ECO:0000313" key="3">
    <source>
        <dbReference type="Proteomes" id="UP000216195"/>
    </source>
</evidence>
<dbReference type="GO" id="GO:0034220">
    <property type="term" value="P:monoatomic ion transmembrane transport"/>
    <property type="evidence" value="ECO:0007669"/>
    <property type="project" value="UniProtKB-KW"/>
</dbReference>
<dbReference type="EMBL" id="NCWU01000006">
    <property type="protein sequence ID" value="PAK85568.1"/>
    <property type="molecule type" value="Genomic_DNA"/>
</dbReference>
<gene>
    <name evidence="2" type="ORF">B8W87_06665</name>
</gene>
<keyword evidence="2" id="KW-0407">Ion channel</keyword>
<keyword evidence="1" id="KW-1133">Transmembrane helix</keyword>
<feature type="transmembrane region" description="Helical" evidence="1">
    <location>
        <begin position="179"/>
        <end position="203"/>
    </location>
</feature>
<feature type="transmembrane region" description="Helical" evidence="1">
    <location>
        <begin position="135"/>
        <end position="159"/>
    </location>
</feature>
<feature type="transmembrane region" description="Helical" evidence="1">
    <location>
        <begin position="107"/>
        <end position="128"/>
    </location>
</feature>
<name>A0AAE5KNY3_9MICC</name>
<keyword evidence="2" id="KW-0813">Transport</keyword>
<organism evidence="2 3">
    <name type="scientific">Rothia dentocariosa</name>
    <dbReference type="NCBI Taxonomy" id="2047"/>
    <lineage>
        <taxon>Bacteria</taxon>
        <taxon>Bacillati</taxon>
        <taxon>Actinomycetota</taxon>
        <taxon>Actinomycetes</taxon>
        <taxon>Micrococcales</taxon>
        <taxon>Micrococcaceae</taxon>
        <taxon>Rothia</taxon>
    </lineage>
</organism>
<keyword evidence="1" id="KW-0812">Transmembrane</keyword>
<protein>
    <submittedName>
        <fullName evidence="2">Potassium channel protein</fullName>
    </submittedName>
</protein>
<feature type="transmembrane region" description="Helical" evidence="1">
    <location>
        <begin position="76"/>
        <end position="95"/>
    </location>
</feature>
<dbReference type="Proteomes" id="UP000216195">
    <property type="component" value="Unassembled WGS sequence"/>
</dbReference>
<accession>A0AAE5KNY3</accession>
<reference evidence="2 3" key="1">
    <citation type="submission" date="2017-04" db="EMBL/GenBank/DDBJ databases">
        <title>Kefir bacterial isolates.</title>
        <authorList>
            <person name="Kim Y."/>
            <person name="Blasche S."/>
            <person name="Patil K.R."/>
        </authorList>
    </citation>
    <scope>NUCLEOTIDE SEQUENCE [LARGE SCALE GENOMIC DNA]</scope>
    <source>
        <strain evidence="2 3">OG2-1</strain>
    </source>
</reference>
<sequence>MIFEVSSTIHSLPLARSRYTTTYTTCISTHRNVTVENISEKSFGDRTTQQNSSSQISAAGTARPALPLRKLYGMRLGLAGITLVLMVQTFLAIFYPSSLNYFPVYTSSPILVTVLYWALQITATVFYLRSRYLGFILGANIVGALHHGLDLFMLIFLGILYHPGGIGHYLEGANVVYIIAYWLGQAVTLIDFTLCIVFIIVLVRVFSRRRQSTVQF</sequence>
<dbReference type="AlphaFoldDB" id="A0AAE5KNY3"/>